<reference evidence="1" key="1">
    <citation type="submission" date="2014-05" db="EMBL/GenBank/DDBJ databases">
        <title>The transcriptome of the halophilic microalga Tetraselmis sp. GSL018 isolated from the Great Salt Lake, Utah.</title>
        <authorList>
            <person name="Jinkerson R.E."/>
            <person name="D'Adamo S."/>
            <person name="Posewitz M.C."/>
        </authorList>
    </citation>
    <scope>NUCLEOTIDE SEQUENCE</scope>
    <source>
        <strain evidence="1">GSL018</strain>
    </source>
</reference>
<sequence length="48" mass="5270">GTTGGSTRSPVAVWEGEPNHFLIFQRCASPVIISRPEEYIFSVCMTVV</sequence>
<proteinExistence type="predicted"/>
<name>A0A061RSF7_9CHLO</name>
<feature type="non-terminal residue" evidence="1">
    <location>
        <position position="1"/>
    </location>
</feature>
<organism evidence="1">
    <name type="scientific">Tetraselmis sp. GSL018</name>
    <dbReference type="NCBI Taxonomy" id="582737"/>
    <lineage>
        <taxon>Eukaryota</taxon>
        <taxon>Viridiplantae</taxon>
        <taxon>Chlorophyta</taxon>
        <taxon>core chlorophytes</taxon>
        <taxon>Chlorodendrophyceae</taxon>
        <taxon>Chlorodendrales</taxon>
        <taxon>Chlorodendraceae</taxon>
        <taxon>Tetraselmis</taxon>
    </lineage>
</organism>
<gene>
    <name evidence="1" type="ORF">TSPGSL018_21973</name>
</gene>
<dbReference type="AlphaFoldDB" id="A0A061RSF7"/>
<dbReference type="EMBL" id="GBEZ01009794">
    <property type="protein sequence ID" value="JAC75822.1"/>
    <property type="molecule type" value="Transcribed_RNA"/>
</dbReference>
<protein>
    <submittedName>
        <fullName evidence="1">Uncharacterized protein</fullName>
    </submittedName>
</protein>
<evidence type="ECO:0000313" key="1">
    <source>
        <dbReference type="EMBL" id="JAC75822.1"/>
    </source>
</evidence>
<accession>A0A061RSF7</accession>